<evidence type="ECO:0000313" key="2">
    <source>
        <dbReference type="Proteomes" id="UP000053268"/>
    </source>
</evidence>
<proteinExistence type="predicted"/>
<reference evidence="1 2" key="1">
    <citation type="journal article" date="2015" name="Nat. Commun.">
        <title>Outbred genome sequencing and CRISPR/Cas9 gene editing in butterflies.</title>
        <authorList>
            <person name="Li X."/>
            <person name="Fan D."/>
            <person name="Zhang W."/>
            <person name="Liu G."/>
            <person name="Zhang L."/>
            <person name="Zhao L."/>
            <person name="Fang X."/>
            <person name="Chen L."/>
            <person name="Dong Y."/>
            <person name="Chen Y."/>
            <person name="Ding Y."/>
            <person name="Zhao R."/>
            <person name="Feng M."/>
            <person name="Zhu Y."/>
            <person name="Feng Y."/>
            <person name="Jiang X."/>
            <person name="Zhu D."/>
            <person name="Xiang H."/>
            <person name="Feng X."/>
            <person name="Li S."/>
            <person name="Wang J."/>
            <person name="Zhang G."/>
            <person name="Kronforst M.R."/>
            <person name="Wang W."/>
        </authorList>
    </citation>
    <scope>NUCLEOTIDE SEQUENCE [LARGE SCALE GENOMIC DNA]</scope>
    <source>
        <strain evidence="1">Ya'a_city_454_Px</strain>
        <tissue evidence="1">Whole body</tissue>
    </source>
</reference>
<accession>A0A194PSQ3</accession>
<dbReference type="AlphaFoldDB" id="A0A194PSQ3"/>
<gene>
    <name evidence="1" type="ORF">RR46_06606</name>
</gene>
<evidence type="ECO:0000313" key="1">
    <source>
        <dbReference type="EMBL" id="KPI94155.1"/>
    </source>
</evidence>
<name>A0A194PSQ3_PAPXU</name>
<protein>
    <submittedName>
        <fullName evidence="1">Uncharacterized protein</fullName>
    </submittedName>
</protein>
<sequence>MFGHGVARRQRINKAPCPPSPLPPLECILQLKLHLLCKRDYDLQRRTSRLSATKDEYVTALNILLLTQIDPCERQTLLLRQRHLNLQRVPPEHADDLGPPRYLKDGPRQSGISCMAYSIIELSASWFGHVMRRDDDDVSKKVISLNVDGYKGRGRPKKDMRRKGVDLDMTADKDVWRTLIRDKGRLMMNKES</sequence>
<dbReference type="Proteomes" id="UP000053268">
    <property type="component" value="Unassembled WGS sequence"/>
</dbReference>
<dbReference type="EMBL" id="KQ459600">
    <property type="protein sequence ID" value="KPI94155.1"/>
    <property type="molecule type" value="Genomic_DNA"/>
</dbReference>
<organism evidence="1 2">
    <name type="scientific">Papilio xuthus</name>
    <name type="common">Asian swallowtail butterfly</name>
    <dbReference type="NCBI Taxonomy" id="66420"/>
    <lineage>
        <taxon>Eukaryota</taxon>
        <taxon>Metazoa</taxon>
        <taxon>Ecdysozoa</taxon>
        <taxon>Arthropoda</taxon>
        <taxon>Hexapoda</taxon>
        <taxon>Insecta</taxon>
        <taxon>Pterygota</taxon>
        <taxon>Neoptera</taxon>
        <taxon>Endopterygota</taxon>
        <taxon>Lepidoptera</taxon>
        <taxon>Glossata</taxon>
        <taxon>Ditrysia</taxon>
        <taxon>Papilionoidea</taxon>
        <taxon>Papilionidae</taxon>
        <taxon>Papilioninae</taxon>
        <taxon>Papilio</taxon>
    </lineage>
</organism>
<keyword evidence="2" id="KW-1185">Reference proteome</keyword>